<gene>
    <name evidence="10 11" type="primary">lolA</name>
    <name evidence="11" type="ORF">Q3O60_13485</name>
</gene>
<dbReference type="CDD" id="cd16325">
    <property type="entry name" value="LolA"/>
    <property type="match status" value="1"/>
</dbReference>
<dbReference type="InterPro" id="IPR018323">
    <property type="entry name" value="OM_lipoprot_carrier_LolA_Pbac"/>
</dbReference>
<evidence type="ECO:0000256" key="1">
    <source>
        <dbReference type="ARBA" id="ARBA00004418"/>
    </source>
</evidence>
<dbReference type="PANTHER" id="PTHR35869">
    <property type="entry name" value="OUTER-MEMBRANE LIPOPROTEIN CARRIER PROTEIN"/>
    <property type="match status" value="1"/>
</dbReference>
<dbReference type="InterPro" id="IPR004564">
    <property type="entry name" value="OM_lipoprot_carrier_LolA-like"/>
</dbReference>
<evidence type="ECO:0000256" key="2">
    <source>
        <dbReference type="ARBA" id="ARBA00007615"/>
    </source>
</evidence>
<evidence type="ECO:0000256" key="5">
    <source>
        <dbReference type="ARBA" id="ARBA00022448"/>
    </source>
</evidence>
<dbReference type="EMBL" id="JAUZVZ010000021">
    <property type="protein sequence ID" value="MDP4537199.1"/>
    <property type="molecule type" value="Genomic_DNA"/>
</dbReference>
<keyword evidence="7 10" id="KW-0574">Periplasm</keyword>
<keyword evidence="12" id="KW-1185">Reference proteome</keyword>
<evidence type="ECO:0000256" key="8">
    <source>
        <dbReference type="ARBA" id="ARBA00022927"/>
    </source>
</evidence>
<evidence type="ECO:0000256" key="10">
    <source>
        <dbReference type="HAMAP-Rule" id="MF_00240"/>
    </source>
</evidence>
<evidence type="ECO:0000313" key="11">
    <source>
        <dbReference type="EMBL" id="MDP4537199.1"/>
    </source>
</evidence>
<protein>
    <recommendedName>
        <fullName evidence="4 10">Outer-membrane lipoprotein carrier protein</fullName>
    </recommendedName>
</protein>
<dbReference type="NCBIfam" id="TIGR00547">
    <property type="entry name" value="lolA"/>
    <property type="match status" value="1"/>
</dbReference>
<dbReference type="HAMAP" id="MF_00240">
    <property type="entry name" value="LolA"/>
    <property type="match status" value="1"/>
</dbReference>
<organism evidence="11 12">
    <name type="scientific">Alkalimonas collagenimarina</name>
    <dbReference type="NCBI Taxonomy" id="400390"/>
    <lineage>
        <taxon>Bacteria</taxon>
        <taxon>Pseudomonadati</taxon>
        <taxon>Pseudomonadota</taxon>
        <taxon>Gammaproteobacteria</taxon>
        <taxon>Alkalimonas</taxon>
    </lineage>
</organism>
<comment type="similarity">
    <text evidence="2 10">Belongs to the LolA family.</text>
</comment>
<feature type="chain" id="PRO_5044898196" description="Outer-membrane lipoprotein carrier protein" evidence="10">
    <location>
        <begin position="21"/>
        <end position="208"/>
    </location>
</feature>
<proteinExistence type="inferred from homology"/>
<evidence type="ECO:0000256" key="9">
    <source>
        <dbReference type="ARBA" id="ARBA00023186"/>
    </source>
</evidence>
<comment type="subcellular location">
    <subcellularLocation>
        <location evidence="1 10">Periplasm</location>
    </subcellularLocation>
</comment>
<reference evidence="11 12" key="1">
    <citation type="submission" date="2023-08" db="EMBL/GenBank/DDBJ databases">
        <authorList>
            <person name="Joshi A."/>
            <person name="Thite S."/>
        </authorList>
    </citation>
    <scope>NUCLEOTIDE SEQUENCE [LARGE SCALE GENOMIC DNA]</scope>
    <source>
        <strain evidence="11 12">AC40</strain>
    </source>
</reference>
<dbReference type="Proteomes" id="UP001231616">
    <property type="component" value="Unassembled WGS sequence"/>
</dbReference>
<comment type="function">
    <text evidence="10">Participates in the translocation of lipoproteins from the inner membrane to the outer membrane. Only forms a complex with a lipoprotein if the residue after the N-terminal Cys is not an aspartate (The Asp acts as a targeting signal to indicate that the lipoprotein should stay in the inner membrane).</text>
</comment>
<keyword evidence="5 10" id="KW-0813">Transport</keyword>
<dbReference type="SUPFAM" id="SSF89392">
    <property type="entry name" value="Prokaryotic lipoproteins and lipoprotein localization factors"/>
    <property type="match status" value="1"/>
</dbReference>
<comment type="caution">
    <text evidence="11">The sequence shown here is derived from an EMBL/GenBank/DDBJ whole genome shotgun (WGS) entry which is preliminary data.</text>
</comment>
<evidence type="ECO:0000256" key="3">
    <source>
        <dbReference type="ARBA" id="ARBA00011245"/>
    </source>
</evidence>
<evidence type="ECO:0000313" key="12">
    <source>
        <dbReference type="Proteomes" id="UP001231616"/>
    </source>
</evidence>
<dbReference type="Pfam" id="PF03548">
    <property type="entry name" value="LolA"/>
    <property type="match status" value="1"/>
</dbReference>
<keyword evidence="11" id="KW-0449">Lipoprotein</keyword>
<name>A0ABT9H1K9_9GAMM</name>
<dbReference type="PANTHER" id="PTHR35869:SF1">
    <property type="entry name" value="OUTER-MEMBRANE LIPOPROTEIN CARRIER PROTEIN"/>
    <property type="match status" value="1"/>
</dbReference>
<accession>A0ABT9H1K9</accession>
<comment type="subunit">
    <text evidence="3 10">Monomer.</text>
</comment>
<evidence type="ECO:0000256" key="7">
    <source>
        <dbReference type="ARBA" id="ARBA00022764"/>
    </source>
</evidence>
<sequence length="208" mass="23891" precursor="true">MKKLLIAITLLLGCSAAVIAEPQSEPEASDALRQQLDRIEHFHASFQQQVFDMQQELVQEGEGELWLLQPGKFRYVMHTPEPILFVGDGITLWFYNELLEQVTLFDATTELQRTPFALLMSDDRALWQDYRIESTGQGYRIMALDLSSPVQQLELIFSGDVLSEMQVQDLNGQFSVFRFDQINTDLDAFTLEHFQFVPPADVDVDDQR</sequence>
<dbReference type="Gene3D" id="2.50.20.10">
    <property type="entry name" value="Lipoprotein localisation LolA/LolB/LppX"/>
    <property type="match status" value="1"/>
</dbReference>
<dbReference type="InterPro" id="IPR029046">
    <property type="entry name" value="LolA/LolB/LppX"/>
</dbReference>
<dbReference type="RefSeq" id="WP_305894463.1">
    <property type="nucleotide sequence ID" value="NZ_JAUZVZ010000021.1"/>
</dbReference>
<keyword evidence="6 10" id="KW-0732">Signal</keyword>
<keyword evidence="8 10" id="KW-0653">Protein transport</keyword>
<feature type="signal peptide" evidence="10">
    <location>
        <begin position="1"/>
        <end position="20"/>
    </location>
</feature>
<evidence type="ECO:0000256" key="6">
    <source>
        <dbReference type="ARBA" id="ARBA00022729"/>
    </source>
</evidence>
<evidence type="ECO:0000256" key="4">
    <source>
        <dbReference type="ARBA" id="ARBA00014035"/>
    </source>
</evidence>
<keyword evidence="9 10" id="KW-0143">Chaperone</keyword>